<dbReference type="Gene3D" id="1.10.340.30">
    <property type="entry name" value="Hypothetical protein, domain 2"/>
    <property type="match status" value="1"/>
</dbReference>
<keyword evidence="3" id="KW-1185">Reference proteome</keyword>
<dbReference type="PANTHER" id="PTHR30037">
    <property type="entry name" value="DNA-3-METHYLADENINE GLYCOSYLASE 1"/>
    <property type="match status" value="1"/>
</dbReference>
<sequence>MKTRCDWANSNELEKLYHDNEWGKPTYDDHKLFEFIILEGQQAGLSWDIILKRREKLREAYLDFNPHLLKDITDAELEKYLKDDRVIKNKLKIHAVRENAKAFLKIVDEFGSFSNYIWAYFNHQPIVNHWKNIKEVPATTPLSDLISKDLKKRGFKFIGSTIIYSFMQACGMVNDHVETCYLHQK</sequence>
<dbReference type="GO" id="GO:0006284">
    <property type="term" value="P:base-excision repair"/>
    <property type="evidence" value="ECO:0007669"/>
    <property type="project" value="InterPro"/>
</dbReference>
<evidence type="ECO:0000313" key="3">
    <source>
        <dbReference type="Proteomes" id="UP000032740"/>
    </source>
</evidence>
<reference evidence="2 3" key="1">
    <citation type="journal article" date="2013" name="J. Mol. Microbiol. Biotechnol.">
        <title>Analysis of the Complete Genomes of Acholeplasma brassicae , A. palmae and A. laidlawii and Their Comparison to the Obligate Parasites from ' Candidatus Phytoplasma'.</title>
        <authorList>
            <person name="Kube M."/>
            <person name="Siewert C."/>
            <person name="Migdoll A.M."/>
            <person name="Duduk B."/>
            <person name="Holz S."/>
            <person name="Rabus R."/>
            <person name="Seemuller E."/>
            <person name="Mitrovic J."/>
            <person name="Muller I."/>
            <person name="Buttner C."/>
            <person name="Reinhardt R."/>
        </authorList>
    </citation>
    <scope>NUCLEOTIDE SEQUENCE [LARGE SCALE GENOMIC DNA]</scope>
    <source>
        <strain evidence="2 3">J233</strain>
    </source>
</reference>
<dbReference type="EMBL" id="FO681347">
    <property type="protein sequence ID" value="CCV63994.1"/>
    <property type="molecule type" value="Genomic_DNA"/>
</dbReference>
<dbReference type="InterPro" id="IPR011257">
    <property type="entry name" value="DNA_glycosylase"/>
</dbReference>
<dbReference type="OrthoDB" id="9807664at2"/>
<dbReference type="KEGG" id="apal:BN85404170"/>
<dbReference type="Pfam" id="PF03352">
    <property type="entry name" value="Adenine_glyco"/>
    <property type="match status" value="1"/>
</dbReference>
<evidence type="ECO:0000256" key="1">
    <source>
        <dbReference type="PIRSR" id="PIRSR605019-1"/>
    </source>
</evidence>
<evidence type="ECO:0000313" key="2">
    <source>
        <dbReference type="EMBL" id="CCV63994.1"/>
    </source>
</evidence>
<protein>
    <submittedName>
        <fullName evidence="2">DNA-3-methyladenine glycosylase I</fullName>
        <ecNumber evidence="2">3.2.2.20</ecNumber>
    </submittedName>
</protein>
<dbReference type="InterPro" id="IPR005019">
    <property type="entry name" value="Adenine_glyco"/>
</dbReference>
<dbReference type="AlphaFoldDB" id="U4KK38"/>
<dbReference type="EC" id="3.2.2.20" evidence="2"/>
<dbReference type="HOGENOM" id="CLU_083758_1_0_14"/>
<keyword evidence="2" id="KW-0326">Glycosidase</keyword>
<dbReference type="STRING" id="1318466.BN85404170"/>
<dbReference type="PANTHER" id="PTHR30037:SF4">
    <property type="entry name" value="DNA-3-METHYLADENINE GLYCOSYLASE I"/>
    <property type="match status" value="1"/>
</dbReference>
<feature type="binding site" evidence="1">
    <location>
        <position position="18"/>
    </location>
    <ligand>
        <name>Zn(2+)</name>
        <dbReference type="ChEBI" id="CHEBI:29105"/>
    </ligand>
</feature>
<keyword evidence="1" id="KW-0862">Zinc</keyword>
<dbReference type="GO" id="GO:0046872">
    <property type="term" value="F:metal ion binding"/>
    <property type="evidence" value="ECO:0007669"/>
    <property type="project" value="UniProtKB-KW"/>
</dbReference>
<organism evidence="2 3">
    <name type="scientific">Alteracholeplasma palmae (strain ATCC 49389 / J233)</name>
    <name type="common">Acholeplasma palmae</name>
    <dbReference type="NCBI Taxonomy" id="1318466"/>
    <lineage>
        <taxon>Bacteria</taxon>
        <taxon>Bacillati</taxon>
        <taxon>Mycoplasmatota</taxon>
        <taxon>Mollicutes</taxon>
        <taxon>Acholeplasmatales</taxon>
        <taxon>Acholeplasmataceae</taxon>
        <taxon>Acholeplasma</taxon>
    </lineage>
</organism>
<dbReference type="SUPFAM" id="SSF48150">
    <property type="entry name" value="DNA-glycosylase"/>
    <property type="match status" value="1"/>
</dbReference>
<accession>U4KK38</accession>
<feature type="binding site" evidence="1">
    <location>
        <position position="180"/>
    </location>
    <ligand>
        <name>Zn(2+)</name>
        <dbReference type="ChEBI" id="CHEBI:29105"/>
    </ligand>
</feature>
<feature type="binding site" evidence="1">
    <location>
        <position position="5"/>
    </location>
    <ligand>
        <name>Zn(2+)</name>
        <dbReference type="ChEBI" id="CHEBI:29105"/>
    </ligand>
</feature>
<dbReference type="RefSeq" id="WP_026657001.1">
    <property type="nucleotide sequence ID" value="NC_022538.1"/>
</dbReference>
<proteinExistence type="predicted"/>
<keyword evidence="1" id="KW-0479">Metal-binding</keyword>
<gene>
    <name evidence="2" type="primary">tag</name>
    <name evidence="2" type="ORF">BN85404170</name>
</gene>
<keyword evidence="2" id="KW-0378">Hydrolase</keyword>
<dbReference type="GO" id="GO:0008725">
    <property type="term" value="F:DNA-3-methyladenine glycosylase activity"/>
    <property type="evidence" value="ECO:0007669"/>
    <property type="project" value="UniProtKB-EC"/>
</dbReference>
<dbReference type="Proteomes" id="UP000032740">
    <property type="component" value="Chromosome"/>
</dbReference>
<dbReference type="InterPro" id="IPR052891">
    <property type="entry name" value="DNA-3mA_glycosylase"/>
</dbReference>
<name>U4KK38_ALTPJ</name>
<feature type="binding site" evidence="1">
    <location>
        <position position="176"/>
    </location>
    <ligand>
        <name>Zn(2+)</name>
        <dbReference type="ChEBI" id="CHEBI:29105"/>
    </ligand>
</feature>